<accession>A0A385H911</accession>
<organism evidence="1">
    <name type="scientific">Spodoptera exigua</name>
    <name type="common">Beet armyworm</name>
    <name type="synonym">Noctua fulgens</name>
    <dbReference type="NCBI Taxonomy" id="7107"/>
    <lineage>
        <taxon>Eukaryota</taxon>
        <taxon>Metazoa</taxon>
        <taxon>Ecdysozoa</taxon>
        <taxon>Arthropoda</taxon>
        <taxon>Hexapoda</taxon>
        <taxon>Insecta</taxon>
        <taxon>Pterygota</taxon>
        <taxon>Neoptera</taxon>
        <taxon>Endopterygota</taxon>
        <taxon>Lepidoptera</taxon>
        <taxon>Glossata</taxon>
        <taxon>Ditrysia</taxon>
        <taxon>Noctuoidea</taxon>
        <taxon>Noctuidae</taxon>
        <taxon>Amphipyrinae</taxon>
        <taxon>Spodoptera</taxon>
    </lineage>
</organism>
<proteinExistence type="evidence at transcript level"/>
<evidence type="ECO:0000313" key="1">
    <source>
        <dbReference type="EMBL" id="AXY04302.1"/>
    </source>
</evidence>
<reference evidence="1" key="1">
    <citation type="journal article" date="2018" name="Insect Mol. Biol.">
        <title>Identification and expression analysis of the Spodoptera exigua neuropeptidome under different physiological conditions.</title>
        <authorList>
            <person name="Llopis-Gimenez A."/>
            <person name="Han Y."/>
            <person name="Kim Y."/>
            <person name="Ros V.I."/>
            <person name="Herrero S."/>
        </authorList>
    </citation>
    <scope>NUCLEOTIDE SEQUENCE</scope>
</reference>
<dbReference type="EMBL" id="MH028133">
    <property type="protein sequence ID" value="AXY04302.1"/>
    <property type="molecule type" value="mRNA"/>
</dbReference>
<name>A0A385H911_SPOEX</name>
<protein>
    <submittedName>
        <fullName evidence="1">Trissin 2</fullName>
    </submittedName>
</protein>
<dbReference type="AlphaFoldDB" id="A0A385H911"/>
<sequence>MIPLSQIVSSVWASCDSCGSECAASCGTRRFRACCFNYLRRKRAPHVAQLHELMDIVKNQDSDLPLFLVEESPLSERWTNSLLASEYRPYTTENLIENQLD</sequence>